<dbReference type="PANTHER" id="PTHR42798:SF6">
    <property type="entry name" value="CELL DIVISION ATP-BINDING PROTEIN FTSE"/>
    <property type="match status" value="1"/>
</dbReference>
<dbReference type="Gene3D" id="3.40.50.300">
    <property type="entry name" value="P-loop containing nucleotide triphosphate hydrolases"/>
    <property type="match status" value="1"/>
</dbReference>
<gene>
    <name evidence="6" type="ORF">U732_2629</name>
</gene>
<keyword evidence="2" id="KW-0813">Transport</keyword>
<dbReference type="STRING" id="29341.RSJ17_21115"/>
<dbReference type="OrthoDB" id="9802264at2"/>
<proteinExistence type="inferred from homology"/>
<dbReference type="InterPro" id="IPR003439">
    <property type="entry name" value="ABC_transporter-like_ATP-bd"/>
</dbReference>
<dbReference type="PROSITE" id="PS00211">
    <property type="entry name" value="ABC_TRANSPORTER_1"/>
    <property type="match status" value="1"/>
</dbReference>
<dbReference type="SUPFAM" id="SSF52540">
    <property type="entry name" value="P-loop containing nucleoside triphosphate hydrolases"/>
    <property type="match status" value="1"/>
</dbReference>
<dbReference type="GO" id="GO:0016887">
    <property type="term" value="F:ATP hydrolysis activity"/>
    <property type="evidence" value="ECO:0007669"/>
    <property type="project" value="InterPro"/>
</dbReference>
<evidence type="ECO:0000256" key="4">
    <source>
        <dbReference type="ARBA" id="ARBA00022840"/>
    </source>
</evidence>
<dbReference type="PANTHER" id="PTHR42798">
    <property type="entry name" value="LIPOPROTEIN-RELEASING SYSTEM ATP-BINDING PROTEIN LOLD"/>
    <property type="match status" value="1"/>
</dbReference>
<keyword evidence="3" id="KW-0547">Nucleotide-binding</keyword>
<dbReference type="InterPro" id="IPR003593">
    <property type="entry name" value="AAA+_ATPase"/>
</dbReference>
<evidence type="ECO:0000259" key="5">
    <source>
        <dbReference type="PROSITE" id="PS50893"/>
    </source>
</evidence>
<evidence type="ECO:0000256" key="1">
    <source>
        <dbReference type="ARBA" id="ARBA00005417"/>
    </source>
</evidence>
<dbReference type="InterPro" id="IPR027417">
    <property type="entry name" value="P-loop_NTPase"/>
</dbReference>
<dbReference type="CDD" id="cd03255">
    <property type="entry name" value="ABC_MJ0796_LolCDE_FtsE"/>
    <property type="match status" value="1"/>
</dbReference>
<accession>A0A0C1R4C8</accession>
<dbReference type="SMART" id="SM00382">
    <property type="entry name" value="AAA"/>
    <property type="match status" value="1"/>
</dbReference>
<dbReference type="Proteomes" id="UP000031366">
    <property type="component" value="Unassembled WGS sequence"/>
</dbReference>
<protein>
    <submittedName>
        <fullName evidence="6">ABC transporter family protein</fullName>
    </submittedName>
</protein>
<dbReference type="Pfam" id="PF00005">
    <property type="entry name" value="ABC_tran"/>
    <property type="match status" value="1"/>
</dbReference>
<sequence>MLEVKNVEKTYAQGDISFKALKGVTLKVGKGEFTSIMGPSGSGKSTFMNILGCLDRMDCGTYLLNGKNVSNLSDNELAVTRNKEIGFVFQAFNLLPRMTILENVELPMVYAGLPFKERREKSLIALEKVGLLDRIKHKPTEISGGQKQRVAIARAIVNNPAVIMADEPTGNLDSNSTNDIIKIFQDLNDEGSTIIMVTHEPDVAQHTKRIVRFKDGLIVDDEIVNNRIILNKSKIIKINGEEA</sequence>
<evidence type="ECO:0000256" key="2">
    <source>
        <dbReference type="ARBA" id="ARBA00022448"/>
    </source>
</evidence>
<reference evidence="6 7" key="1">
    <citation type="journal article" date="2015" name="Infect. Genet. Evol.">
        <title>Genomic sequences of six botulinum neurotoxin-producing strains representing three clostridial species illustrate the mobility and diversity of botulinum neurotoxin genes.</title>
        <authorList>
            <person name="Smith T.J."/>
            <person name="Hill K.K."/>
            <person name="Xie G."/>
            <person name="Foley B.T."/>
            <person name="Williamson C.H."/>
            <person name="Foster J.T."/>
            <person name="Johnson S.L."/>
            <person name="Chertkov O."/>
            <person name="Teshima H."/>
            <person name="Gibbons H.S."/>
            <person name="Johnsky L.A."/>
            <person name="Karavis M.A."/>
            <person name="Smith L.A."/>
        </authorList>
    </citation>
    <scope>NUCLEOTIDE SEQUENCE [LARGE SCALE GENOMIC DNA]</scope>
    <source>
        <strain evidence="6 7">CDC 2741</strain>
    </source>
</reference>
<dbReference type="PROSITE" id="PS50893">
    <property type="entry name" value="ABC_TRANSPORTER_2"/>
    <property type="match status" value="1"/>
</dbReference>
<keyword evidence="4" id="KW-0067">ATP-binding</keyword>
<feature type="domain" description="ABC transporter" evidence="5">
    <location>
        <begin position="2"/>
        <end position="240"/>
    </location>
</feature>
<organism evidence="6 7">
    <name type="scientific">Clostridium argentinense CDC 2741</name>
    <dbReference type="NCBI Taxonomy" id="1418104"/>
    <lineage>
        <taxon>Bacteria</taxon>
        <taxon>Bacillati</taxon>
        <taxon>Bacillota</taxon>
        <taxon>Clostridia</taxon>
        <taxon>Eubacteriales</taxon>
        <taxon>Clostridiaceae</taxon>
        <taxon>Clostridium</taxon>
    </lineage>
</organism>
<dbReference type="GO" id="GO:0022857">
    <property type="term" value="F:transmembrane transporter activity"/>
    <property type="evidence" value="ECO:0007669"/>
    <property type="project" value="UniProtKB-ARBA"/>
</dbReference>
<comment type="caution">
    <text evidence="6">The sequence shown here is derived from an EMBL/GenBank/DDBJ whole genome shotgun (WGS) entry which is preliminary data.</text>
</comment>
<dbReference type="EMBL" id="AYSO01000019">
    <property type="protein sequence ID" value="KIE45356.1"/>
    <property type="molecule type" value="Genomic_DNA"/>
</dbReference>
<evidence type="ECO:0000313" key="6">
    <source>
        <dbReference type="EMBL" id="KIE45356.1"/>
    </source>
</evidence>
<dbReference type="FunFam" id="3.40.50.300:FF:000032">
    <property type="entry name" value="Export ABC transporter ATP-binding protein"/>
    <property type="match status" value="1"/>
</dbReference>
<dbReference type="GO" id="GO:0005524">
    <property type="term" value="F:ATP binding"/>
    <property type="evidence" value="ECO:0007669"/>
    <property type="project" value="UniProtKB-KW"/>
</dbReference>
<dbReference type="AlphaFoldDB" id="A0A0C1R4C8"/>
<keyword evidence="7" id="KW-1185">Reference proteome</keyword>
<dbReference type="InterPro" id="IPR017871">
    <property type="entry name" value="ABC_transporter-like_CS"/>
</dbReference>
<evidence type="ECO:0000313" key="7">
    <source>
        <dbReference type="Proteomes" id="UP000031366"/>
    </source>
</evidence>
<dbReference type="InterPro" id="IPR017911">
    <property type="entry name" value="MacB-like_ATP-bd"/>
</dbReference>
<comment type="similarity">
    <text evidence="1">Belongs to the ABC transporter superfamily.</text>
</comment>
<dbReference type="GO" id="GO:0098796">
    <property type="term" value="C:membrane protein complex"/>
    <property type="evidence" value="ECO:0007669"/>
    <property type="project" value="UniProtKB-ARBA"/>
</dbReference>
<name>A0A0C1R4C8_9CLOT</name>
<evidence type="ECO:0000256" key="3">
    <source>
        <dbReference type="ARBA" id="ARBA00022741"/>
    </source>
</evidence>
<dbReference type="RefSeq" id="WP_052268201.1">
    <property type="nucleotide sequence ID" value="NZ_AYSO01000019.1"/>
</dbReference>